<dbReference type="EMBL" id="ATCN01000931">
    <property type="protein sequence ID" value="EPR78225.1"/>
    <property type="molecule type" value="Genomic_DNA"/>
</dbReference>
<sequence>MSYTRSNKELVIYLVVIFLLVSALNIGICLYNGYTINQIIGICKKLDVKMKNNNNNKEEDQKIDRPVEKIIINQRGNPHLQRRRNEALERNRKEVGNKNDCKDEKNVNNENVIAENEACENKR</sequence>
<dbReference type="AlphaFoldDB" id="S7W621"/>
<evidence type="ECO:0000313" key="4">
    <source>
        <dbReference type="Proteomes" id="UP000014978"/>
    </source>
</evidence>
<keyword evidence="4" id="KW-1185">Reference proteome</keyword>
<feature type="transmembrane region" description="Helical" evidence="2">
    <location>
        <begin position="12"/>
        <end position="34"/>
    </location>
</feature>
<dbReference type="Proteomes" id="UP000014978">
    <property type="component" value="Unassembled WGS sequence"/>
</dbReference>
<organism evidence="3 4">
    <name type="scientific">Spraguea lophii (strain 42_110)</name>
    <name type="common">Microsporidian parasite</name>
    <dbReference type="NCBI Taxonomy" id="1358809"/>
    <lineage>
        <taxon>Eukaryota</taxon>
        <taxon>Fungi</taxon>
        <taxon>Fungi incertae sedis</taxon>
        <taxon>Microsporidia</taxon>
        <taxon>Spragueidae</taxon>
        <taxon>Spraguea</taxon>
    </lineage>
</organism>
<dbReference type="HOGENOM" id="CLU_2016706_0_0_1"/>
<accession>S7W621</accession>
<evidence type="ECO:0000313" key="3">
    <source>
        <dbReference type="EMBL" id="EPR78225.1"/>
    </source>
</evidence>
<name>S7W621_SPRLO</name>
<keyword evidence="2" id="KW-1133">Transmembrane helix</keyword>
<dbReference type="InParanoid" id="S7W621"/>
<gene>
    <name evidence="3" type="ORF">SLOPH_498</name>
</gene>
<keyword evidence="2" id="KW-0472">Membrane</keyword>
<reference evidence="4" key="1">
    <citation type="journal article" date="2013" name="PLoS Genet.">
        <title>The genome of Spraguea lophii and the basis of host-microsporidian interactions.</title>
        <authorList>
            <person name="Campbell S.E."/>
            <person name="Williams T.A."/>
            <person name="Yousuf A."/>
            <person name="Soanes D.M."/>
            <person name="Paszkiewicz K.H."/>
            <person name="Williams B.A.P."/>
        </authorList>
    </citation>
    <scope>NUCLEOTIDE SEQUENCE [LARGE SCALE GENOMIC DNA]</scope>
    <source>
        <strain evidence="4">42_110</strain>
    </source>
</reference>
<dbReference type="VEuPathDB" id="MicrosporidiaDB:SLOPH_498"/>
<keyword evidence="2" id="KW-0812">Transmembrane</keyword>
<feature type="region of interest" description="Disordered" evidence="1">
    <location>
        <begin position="79"/>
        <end position="107"/>
    </location>
</feature>
<evidence type="ECO:0000256" key="2">
    <source>
        <dbReference type="SAM" id="Phobius"/>
    </source>
</evidence>
<feature type="compositionally biased region" description="Basic and acidic residues" evidence="1">
    <location>
        <begin position="83"/>
        <end position="107"/>
    </location>
</feature>
<comment type="caution">
    <text evidence="3">The sequence shown here is derived from an EMBL/GenBank/DDBJ whole genome shotgun (WGS) entry which is preliminary data.</text>
</comment>
<proteinExistence type="predicted"/>
<protein>
    <submittedName>
        <fullName evidence="3">Uncharacterized protein</fullName>
    </submittedName>
</protein>
<evidence type="ECO:0000256" key="1">
    <source>
        <dbReference type="SAM" id="MobiDB-lite"/>
    </source>
</evidence>